<dbReference type="InterPro" id="IPR050450">
    <property type="entry name" value="COX15/CtaA_HemeA_synthase"/>
</dbReference>
<evidence type="ECO:0000256" key="2">
    <source>
        <dbReference type="ARBA" id="ARBA00022475"/>
    </source>
</evidence>
<feature type="transmembrane region" description="Helical" evidence="12">
    <location>
        <begin position="176"/>
        <end position="199"/>
    </location>
</feature>
<evidence type="ECO:0000256" key="12">
    <source>
        <dbReference type="SAM" id="Phobius"/>
    </source>
</evidence>
<proteinExistence type="predicted"/>
<dbReference type="GO" id="GO:0016020">
    <property type="term" value="C:membrane"/>
    <property type="evidence" value="ECO:0007669"/>
    <property type="project" value="UniProtKB-SubCell"/>
</dbReference>
<feature type="transmembrane region" description="Helical" evidence="12">
    <location>
        <begin position="106"/>
        <end position="129"/>
    </location>
</feature>
<dbReference type="PANTHER" id="PTHR35457">
    <property type="entry name" value="HEME A SYNTHASE"/>
    <property type="match status" value="1"/>
</dbReference>
<evidence type="ECO:0000256" key="11">
    <source>
        <dbReference type="ARBA" id="ARBA00023444"/>
    </source>
</evidence>
<gene>
    <name evidence="13" type="ORF">UFOPK3772_03338</name>
</gene>
<evidence type="ECO:0000256" key="4">
    <source>
        <dbReference type="ARBA" id="ARBA00022723"/>
    </source>
</evidence>
<evidence type="ECO:0000256" key="3">
    <source>
        <dbReference type="ARBA" id="ARBA00022692"/>
    </source>
</evidence>
<feature type="transmembrane region" description="Helical" evidence="12">
    <location>
        <begin position="277"/>
        <end position="299"/>
    </location>
</feature>
<keyword evidence="7" id="KW-0408">Iron</keyword>
<dbReference type="PANTHER" id="PTHR35457:SF1">
    <property type="entry name" value="HEME A SYNTHASE"/>
    <property type="match status" value="1"/>
</dbReference>
<evidence type="ECO:0000256" key="10">
    <source>
        <dbReference type="ARBA" id="ARBA00023157"/>
    </source>
</evidence>
<dbReference type="EMBL" id="CAFBNE010000189">
    <property type="protein sequence ID" value="CAB4970494.1"/>
    <property type="molecule type" value="Genomic_DNA"/>
</dbReference>
<comment type="subcellular location">
    <subcellularLocation>
        <location evidence="1">Membrane</location>
        <topology evidence="1">Multi-pass membrane protein</topology>
    </subcellularLocation>
</comment>
<evidence type="ECO:0000256" key="6">
    <source>
        <dbReference type="ARBA" id="ARBA00023002"/>
    </source>
</evidence>
<feature type="transmembrane region" description="Helical" evidence="12">
    <location>
        <begin position="252"/>
        <end position="271"/>
    </location>
</feature>
<dbReference type="Pfam" id="PF02628">
    <property type="entry name" value="COX15-CtaA"/>
    <property type="match status" value="1"/>
</dbReference>
<protein>
    <submittedName>
        <fullName evidence="13">Unannotated protein</fullName>
    </submittedName>
</protein>
<keyword evidence="2" id="KW-1003">Cell membrane</keyword>
<evidence type="ECO:0000313" key="13">
    <source>
        <dbReference type="EMBL" id="CAB4970494.1"/>
    </source>
</evidence>
<sequence length="305" mass="32384">MTETGRCTPAVRGVFIANLVAQMAIVVTGAVVRVTGSGLGCPTWPECVEGSYTPTARQEEEWHKYVEFGNRLLTFALVILAVAAIVAAIIDHRRRSRLSLPPRRAILVLAAIPFIGTFAQAALGGVTVLTGLHPATVSAHFLLSMAIIVACVALVARSADLGDSPAVLLVRRELRLLTWGIVAIAGLVVILGVLVTGSGPHSGDAQSENRFSFDPRTLSWIHADVVLLFLGLLAALLLALRLTDAPSRCRRAAWIIAAVSVSQGVIGYVQYFTGLPVVAVIAHVTGAVCVWAAVLFLPFSQRTRN</sequence>
<evidence type="ECO:0000256" key="7">
    <source>
        <dbReference type="ARBA" id="ARBA00023004"/>
    </source>
</evidence>
<reference evidence="13" key="1">
    <citation type="submission" date="2020-05" db="EMBL/GenBank/DDBJ databases">
        <authorList>
            <person name="Chiriac C."/>
            <person name="Salcher M."/>
            <person name="Ghai R."/>
            <person name="Kavagutti S V."/>
        </authorList>
    </citation>
    <scope>NUCLEOTIDE SEQUENCE</scope>
</reference>
<accession>A0A6J7LYK3</accession>
<evidence type="ECO:0000256" key="8">
    <source>
        <dbReference type="ARBA" id="ARBA00023133"/>
    </source>
</evidence>
<keyword evidence="3 12" id="KW-0812">Transmembrane</keyword>
<feature type="transmembrane region" description="Helical" evidence="12">
    <location>
        <begin position="219"/>
        <end position="240"/>
    </location>
</feature>
<dbReference type="InterPro" id="IPR003780">
    <property type="entry name" value="COX15/CtaA_fam"/>
</dbReference>
<dbReference type="AlphaFoldDB" id="A0A6J7LYK3"/>
<name>A0A6J7LYK3_9ZZZZ</name>
<evidence type="ECO:0000256" key="9">
    <source>
        <dbReference type="ARBA" id="ARBA00023136"/>
    </source>
</evidence>
<keyword evidence="10" id="KW-1015">Disulfide bond</keyword>
<feature type="transmembrane region" description="Helical" evidence="12">
    <location>
        <begin position="135"/>
        <end position="156"/>
    </location>
</feature>
<comment type="pathway">
    <text evidence="11">Porphyrin-containing compound metabolism.</text>
</comment>
<keyword evidence="8" id="KW-0350">Heme biosynthesis</keyword>
<keyword evidence="4" id="KW-0479">Metal-binding</keyword>
<dbReference type="GO" id="GO:0016491">
    <property type="term" value="F:oxidoreductase activity"/>
    <property type="evidence" value="ECO:0007669"/>
    <property type="project" value="UniProtKB-KW"/>
</dbReference>
<keyword evidence="5 12" id="KW-1133">Transmembrane helix</keyword>
<dbReference type="GO" id="GO:0046872">
    <property type="term" value="F:metal ion binding"/>
    <property type="evidence" value="ECO:0007669"/>
    <property type="project" value="UniProtKB-KW"/>
</dbReference>
<keyword evidence="9 12" id="KW-0472">Membrane</keyword>
<organism evidence="13">
    <name type="scientific">freshwater metagenome</name>
    <dbReference type="NCBI Taxonomy" id="449393"/>
    <lineage>
        <taxon>unclassified sequences</taxon>
        <taxon>metagenomes</taxon>
        <taxon>ecological metagenomes</taxon>
    </lineage>
</organism>
<dbReference type="GO" id="GO:0006784">
    <property type="term" value="P:heme A biosynthetic process"/>
    <property type="evidence" value="ECO:0007669"/>
    <property type="project" value="InterPro"/>
</dbReference>
<evidence type="ECO:0000256" key="5">
    <source>
        <dbReference type="ARBA" id="ARBA00022989"/>
    </source>
</evidence>
<keyword evidence="6" id="KW-0560">Oxidoreductase</keyword>
<feature type="transmembrane region" description="Helical" evidence="12">
    <location>
        <begin position="72"/>
        <end position="90"/>
    </location>
</feature>
<evidence type="ECO:0000256" key="1">
    <source>
        <dbReference type="ARBA" id="ARBA00004141"/>
    </source>
</evidence>